<dbReference type="PANTHER" id="PTHR10627:SF69">
    <property type="entry name" value="PROTEIN BICAUDAL C"/>
    <property type="match status" value="1"/>
</dbReference>
<feature type="non-terminal residue" evidence="4">
    <location>
        <position position="1"/>
    </location>
</feature>
<dbReference type="Gene3D" id="1.10.150.50">
    <property type="entry name" value="Transcription Factor, Ets-1"/>
    <property type="match status" value="1"/>
</dbReference>
<name>A0A6A4LCM7_9ERIC</name>
<comment type="caution">
    <text evidence="4">The sequence shown here is derived from an EMBL/GenBank/DDBJ whole genome shotgun (WGS) entry which is preliminary data.</text>
</comment>
<reference evidence="4 5" key="1">
    <citation type="journal article" date="2019" name="Genome Biol. Evol.">
        <title>The Rhododendron genome and chromosomal organization provide insight into shared whole-genome duplications across the heath family (Ericaceae).</title>
        <authorList>
            <person name="Soza V.L."/>
            <person name="Lindsley D."/>
            <person name="Waalkes A."/>
            <person name="Ramage E."/>
            <person name="Patwardhan R.P."/>
            <person name="Burton J.N."/>
            <person name="Adey A."/>
            <person name="Kumar A."/>
            <person name="Qiu R."/>
            <person name="Shendure J."/>
            <person name="Hall B."/>
        </authorList>
    </citation>
    <scope>NUCLEOTIDE SEQUENCE [LARGE SCALE GENOMIC DNA]</scope>
    <source>
        <strain evidence="4">RSF 1966-606</strain>
    </source>
</reference>
<feature type="compositionally biased region" description="Polar residues" evidence="2">
    <location>
        <begin position="153"/>
        <end position="162"/>
    </location>
</feature>
<dbReference type="OrthoDB" id="539213at2759"/>
<accession>A0A6A4LCM7</accession>
<evidence type="ECO:0000313" key="5">
    <source>
        <dbReference type="Proteomes" id="UP000428333"/>
    </source>
</evidence>
<keyword evidence="5" id="KW-1185">Reference proteome</keyword>
<dbReference type="EMBL" id="QEFC01002132">
    <property type="protein sequence ID" value="KAE9454274.1"/>
    <property type="molecule type" value="Genomic_DNA"/>
</dbReference>
<dbReference type="SMART" id="SM00454">
    <property type="entry name" value="SAM"/>
    <property type="match status" value="1"/>
</dbReference>
<protein>
    <recommendedName>
        <fullName evidence="3">SAM domain-containing protein</fullName>
    </recommendedName>
</protein>
<dbReference type="PANTHER" id="PTHR10627">
    <property type="entry name" value="SCP160"/>
    <property type="match status" value="1"/>
</dbReference>
<dbReference type="InterPro" id="IPR013761">
    <property type="entry name" value="SAM/pointed_sf"/>
</dbReference>
<dbReference type="AlphaFoldDB" id="A0A6A4LCM7"/>
<feature type="region of interest" description="Disordered" evidence="2">
    <location>
        <begin position="213"/>
        <end position="236"/>
    </location>
</feature>
<dbReference type="Proteomes" id="UP000428333">
    <property type="component" value="Linkage Group LG08"/>
</dbReference>
<proteinExistence type="predicted"/>
<sequence length="312" mass="33911">MAELLPPDFPLDAPTTTSTTTTTNAATPAILPASVDTTNNNNLGPSLAPKRQRRPSVRLGEIGDQPAATLSYDSHAPRRPKPWRLYKHPALLVPSNKSSKTTTRPLTNLVVNSHQILDAADVNLDFGHHKPKSKRATAITTAKRVRTNWTTAAMSNDNNNGSRIEGESNTKDKEELIREFEPEIEEGSGKEQSPVQSVDNVGLNYWGRNGGRVRVSDNGGVPETSGDRNFGGGGSERGLNRDRCNGFLDDGVRNWLVGLGLGRYSAVFVIHEVDDQVLPLLTLEDLKDMGINAVGSRRKLCSAIQKLPKGFS</sequence>
<feature type="region of interest" description="Disordered" evidence="2">
    <location>
        <begin position="1"/>
        <end position="56"/>
    </location>
</feature>
<feature type="compositionally biased region" description="Polar residues" evidence="2">
    <location>
        <begin position="35"/>
        <end position="44"/>
    </location>
</feature>
<evidence type="ECO:0000256" key="1">
    <source>
        <dbReference type="ARBA" id="ARBA00022737"/>
    </source>
</evidence>
<organism evidence="4 5">
    <name type="scientific">Rhododendron williamsianum</name>
    <dbReference type="NCBI Taxonomy" id="262921"/>
    <lineage>
        <taxon>Eukaryota</taxon>
        <taxon>Viridiplantae</taxon>
        <taxon>Streptophyta</taxon>
        <taxon>Embryophyta</taxon>
        <taxon>Tracheophyta</taxon>
        <taxon>Spermatophyta</taxon>
        <taxon>Magnoliopsida</taxon>
        <taxon>eudicotyledons</taxon>
        <taxon>Gunneridae</taxon>
        <taxon>Pentapetalae</taxon>
        <taxon>asterids</taxon>
        <taxon>Ericales</taxon>
        <taxon>Ericaceae</taxon>
        <taxon>Ericoideae</taxon>
        <taxon>Rhodoreae</taxon>
        <taxon>Rhododendron</taxon>
    </lineage>
</organism>
<dbReference type="Pfam" id="PF00536">
    <property type="entry name" value="SAM_1"/>
    <property type="match status" value="1"/>
</dbReference>
<evidence type="ECO:0000313" key="4">
    <source>
        <dbReference type="EMBL" id="KAE9454274.1"/>
    </source>
</evidence>
<dbReference type="PROSITE" id="PS50105">
    <property type="entry name" value="SAM_DOMAIN"/>
    <property type="match status" value="1"/>
</dbReference>
<dbReference type="InterPro" id="IPR001660">
    <property type="entry name" value="SAM"/>
</dbReference>
<keyword evidence="1" id="KW-0677">Repeat</keyword>
<dbReference type="SUPFAM" id="SSF47769">
    <property type="entry name" value="SAM/Pointed domain"/>
    <property type="match status" value="1"/>
</dbReference>
<evidence type="ECO:0000256" key="2">
    <source>
        <dbReference type="SAM" id="MobiDB-lite"/>
    </source>
</evidence>
<dbReference type="CDD" id="cd09487">
    <property type="entry name" value="SAM_superfamily"/>
    <property type="match status" value="1"/>
</dbReference>
<feature type="domain" description="SAM" evidence="3">
    <location>
        <begin position="247"/>
        <end position="310"/>
    </location>
</feature>
<feature type="compositionally biased region" description="Low complexity" evidence="2">
    <location>
        <begin position="13"/>
        <end position="29"/>
    </location>
</feature>
<gene>
    <name evidence="4" type="ORF">C3L33_13823</name>
</gene>
<evidence type="ECO:0000259" key="3">
    <source>
        <dbReference type="PROSITE" id="PS50105"/>
    </source>
</evidence>
<feature type="region of interest" description="Disordered" evidence="2">
    <location>
        <begin position="153"/>
        <end position="172"/>
    </location>
</feature>